<dbReference type="SUPFAM" id="SSF53335">
    <property type="entry name" value="S-adenosyl-L-methionine-dependent methyltransferases"/>
    <property type="match status" value="1"/>
</dbReference>
<dbReference type="InterPro" id="IPR002941">
    <property type="entry name" value="DNA_methylase_N4/N6"/>
</dbReference>
<evidence type="ECO:0000256" key="2">
    <source>
        <dbReference type="ARBA" id="ARBA00022679"/>
    </source>
</evidence>
<keyword evidence="2" id="KW-0808">Transferase</keyword>
<feature type="domain" description="DNA methylase N-4/N-6" evidence="3">
    <location>
        <begin position="2"/>
        <end position="58"/>
    </location>
</feature>
<keyword evidence="4" id="KW-0540">Nuclease</keyword>
<dbReference type="InterPro" id="IPR029063">
    <property type="entry name" value="SAM-dependent_MTases_sf"/>
</dbReference>
<dbReference type="AlphaFoldDB" id="A0A2M7CHV1"/>
<dbReference type="EMBL" id="PEUM01000080">
    <property type="protein sequence ID" value="PIV25207.1"/>
    <property type="molecule type" value="Genomic_DNA"/>
</dbReference>
<protein>
    <submittedName>
        <fullName evidence="4">Restriction endonuclease subunit M</fullName>
    </submittedName>
</protein>
<comment type="caution">
    <text evidence="4">The sequence shown here is derived from an EMBL/GenBank/DDBJ whole genome shotgun (WGS) entry which is preliminary data.</text>
</comment>
<evidence type="ECO:0000256" key="1">
    <source>
        <dbReference type="ARBA" id="ARBA00022603"/>
    </source>
</evidence>
<dbReference type="GO" id="GO:0004519">
    <property type="term" value="F:endonuclease activity"/>
    <property type="evidence" value="ECO:0007669"/>
    <property type="project" value="UniProtKB-KW"/>
</dbReference>
<evidence type="ECO:0000313" key="4">
    <source>
        <dbReference type="EMBL" id="PIV25207.1"/>
    </source>
</evidence>
<dbReference type="Proteomes" id="UP000229966">
    <property type="component" value="Unassembled WGS sequence"/>
</dbReference>
<dbReference type="InterPro" id="IPR001091">
    <property type="entry name" value="RM_Methyltransferase"/>
</dbReference>
<dbReference type="Gene3D" id="3.40.50.150">
    <property type="entry name" value="Vaccinia Virus protein VP39"/>
    <property type="match status" value="1"/>
</dbReference>
<keyword evidence="4" id="KW-0255">Endonuclease</keyword>
<keyword evidence="1" id="KW-0489">Methyltransferase</keyword>
<accession>A0A2M7CHV1</accession>
<dbReference type="Pfam" id="PF01555">
    <property type="entry name" value="N6_N4_Mtase"/>
    <property type="match status" value="1"/>
</dbReference>
<name>A0A2M7CHV1_9BACT</name>
<organism evidence="4 5">
    <name type="scientific">Candidatus Berkelbacteria bacterium CG03_land_8_20_14_0_80_40_36</name>
    <dbReference type="NCBI Taxonomy" id="1974509"/>
    <lineage>
        <taxon>Bacteria</taxon>
        <taxon>Candidatus Berkelbacteria</taxon>
    </lineage>
</organism>
<reference evidence="5" key="1">
    <citation type="submission" date="2017-09" db="EMBL/GenBank/DDBJ databases">
        <title>Depth-based differentiation of microbial function through sediment-hosted aquifers and enrichment of novel symbionts in the deep terrestrial subsurface.</title>
        <authorList>
            <person name="Probst A.J."/>
            <person name="Ladd B."/>
            <person name="Jarett J.K."/>
            <person name="Geller-Mcgrath D.E."/>
            <person name="Sieber C.M.K."/>
            <person name="Emerson J.B."/>
            <person name="Anantharaman K."/>
            <person name="Thomas B.C."/>
            <person name="Malmstrom R."/>
            <person name="Stieglmeier M."/>
            <person name="Klingl A."/>
            <person name="Woyke T."/>
            <person name="Ryan C.M."/>
            <person name="Banfield J.F."/>
        </authorList>
    </citation>
    <scope>NUCLEOTIDE SEQUENCE [LARGE SCALE GENOMIC DNA]</scope>
</reference>
<dbReference type="GO" id="GO:0003677">
    <property type="term" value="F:DNA binding"/>
    <property type="evidence" value="ECO:0007669"/>
    <property type="project" value="InterPro"/>
</dbReference>
<dbReference type="GO" id="GO:0008170">
    <property type="term" value="F:N-methyltransferase activity"/>
    <property type="evidence" value="ECO:0007669"/>
    <property type="project" value="InterPro"/>
</dbReference>
<feature type="non-terminal residue" evidence="4">
    <location>
        <position position="1"/>
    </location>
</feature>
<gene>
    <name evidence="4" type="ORF">COS38_02795</name>
</gene>
<proteinExistence type="predicted"/>
<dbReference type="PRINTS" id="PR00508">
    <property type="entry name" value="S21N4MTFRASE"/>
</dbReference>
<evidence type="ECO:0000313" key="5">
    <source>
        <dbReference type="Proteomes" id="UP000229966"/>
    </source>
</evidence>
<dbReference type="GO" id="GO:0032259">
    <property type="term" value="P:methylation"/>
    <property type="evidence" value="ECO:0007669"/>
    <property type="project" value="UniProtKB-KW"/>
</dbReference>
<keyword evidence="4" id="KW-0378">Hydrolase</keyword>
<evidence type="ECO:0000259" key="3">
    <source>
        <dbReference type="Pfam" id="PF01555"/>
    </source>
</evidence>
<sequence length="67" mass="7713">EHSAIMPEEIVRRCVRLFTYVGDTVLDPFAGSGTTLKIAKELKRNYVGYEISKSYERVMNLKLKSLF</sequence>